<feature type="region of interest" description="Disordered" evidence="1">
    <location>
        <begin position="1"/>
        <end position="49"/>
    </location>
</feature>
<sequence>MPSPPSNVISQVSSRGSGSSASAARDYSSTFSFDLKPDEKTKKDDTKASIEQCMKSARKNALKQWS</sequence>
<evidence type="ECO:0000256" key="1">
    <source>
        <dbReference type="SAM" id="MobiDB-lite"/>
    </source>
</evidence>
<protein>
    <submittedName>
        <fullName evidence="2">Uncharacterized protein</fullName>
    </submittedName>
</protein>
<feature type="compositionally biased region" description="Polar residues" evidence="1">
    <location>
        <begin position="1"/>
        <end position="12"/>
    </location>
</feature>
<evidence type="ECO:0000313" key="2">
    <source>
        <dbReference type="EMBL" id="KAK8035678.1"/>
    </source>
</evidence>
<reference evidence="2 3" key="1">
    <citation type="submission" date="2023-01" db="EMBL/GenBank/DDBJ databases">
        <title>Analysis of 21 Apiospora genomes using comparative genomics revels a genus with tremendous synthesis potential of carbohydrate active enzymes and secondary metabolites.</title>
        <authorList>
            <person name="Sorensen T."/>
        </authorList>
    </citation>
    <scope>NUCLEOTIDE SEQUENCE [LARGE SCALE GENOMIC DNA]</scope>
    <source>
        <strain evidence="2 3">CBS 33761</strain>
    </source>
</reference>
<name>A0ABR1SMW1_9PEZI</name>
<gene>
    <name evidence="2" type="ORF">PG993_010673</name>
</gene>
<accession>A0ABR1SMW1</accession>
<evidence type="ECO:0000313" key="3">
    <source>
        <dbReference type="Proteomes" id="UP001444661"/>
    </source>
</evidence>
<dbReference type="EMBL" id="JAQQWK010000009">
    <property type="protein sequence ID" value="KAK8035678.1"/>
    <property type="molecule type" value="Genomic_DNA"/>
</dbReference>
<proteinExistence type="predicted"/>
<keyword evidence="3" id="KW-1185">Reference proteome</keyword>
<organism evidence="2 3">
    <name type="scientific">Apiospora rasikravindrae</name>
    <dbReference type="NCBI Taxonomy" id="990691"/>
    <lineage>
        <taxon>Eukaryota</taxon>
        <taxon>Fungi</taxon>
        <taxon>Dikarya</taxon>
        <taxon>Ascomycota</taxon>
        <taxon>Pezizomycotina</taxon>
        <taxon>Sordariomycetes</taxon>
        <taxon>Xylariomycetidae</taxon>
        <taxon>Amphisphaeriales</taxon>
        <taxon>Apiosporaceae</taxon>
        <taxon>Apiospora</taxon>
    </lineage>
</organism>
<comment type="caution">
    <text evidence="2">The sequence shown here is derived from an EMBL/GenBank/DDBJ whole genome shotgun (WGS) entry which is preliminary data.</text>
</comment>
<feature type="compositionally biased region" description="Basic and acidic residues" evidence="1">
    <location>
        <begin position="35"/>
        <end position="48"/>
    </location>
</feature>
<dbReference type="Proteomes" id="UP001444661">
    <property type="component" value="Unassembled WGS sequence"/>
</dbReference>
<feature type="compositionally biased region" description="Low complexity" evidence="1">
    <location>
        <begin position="13"/>
        <end position="29"/>
    </location>
</feature>